<evidence type="ECO:0000256" key="1">
    <source>
        <dbReference type="SAM" id="MobiDB-lite"/>
    </source>
</evidence>
<keyword evidence="3" id="KW-1185">Reference proteome</keyword>
<protein>
    <submittedName>
        <fullName evidence="2">Uncharacterized protein</fullName>
    </submittedName>
</protein>
<feature type="region of interest" description="Disordered" evidence="1">
    <location>
        <begin position="448"/>
        <end position="497"/>
    </location>
</feature>
<dbReference type="GO" id="GO:0010207">
    <property type="term" value="P:photosystem II assembly"/>
    <property type="evidence" value="ECO:0007669"/>
    <property type="project" value="EnsemblPlants"/>
</dbReference>
<feature type="region of interest" description="Disordered" evidence="1">
    <location>
        <begin position="43"/>
        <end position="103"/>
    </location>
</feature>
<proteinExistence type="predicted"/>
<evidence type="ECO:0000313" key="2">
    <source>
        <dbReference type="EnsemblPlants" id="Kaladp0192s0021.1.v1.1.CDS.1"/>
    </source>
</evidence>
<feature type="compositionally biased region" description="Acidic residues" evidence="1">
    <location>
        <begin position="469"/>
        <end position="491"/>
    </location>
</feature>
<feature type="compositionally biased region" description="Basic and acidic residues" evidence="1">
    <location>
        <begin position="203"/>
        <end position="216"/>
    </location>
</feature>
<dbReference type="PANTHER" id="PTHR33448">
    <property type="entry name" value="CHLOROPLAST PROTEIN HCF243-RELATED"/>
    <property type="match status" value="1"/>
</dbReference>
<dbReference type="EnsemblPlants" id="Kaladp0192s0021.1.v1.1">
    <property type="protein sequence ID" value="Kaladp0192s0021.1.v1.1.CDS.1"/>
    <property type="gene ID" value="Kaladp0192s0021.v1.1"/>
</dbReference>
<dbReference type="Gramene" id="Kaladp0192s0021.1.v1.1">
    <property type="protein sequence ID" value="Kaladp0192s0021.1.v1.1.CDS.1"/>
    <property type="gene ID" value="Kaladp0192s0021.v1.1"/>
</dbReference>
<dbReference type="GO" id="GO:0009507">
    <property type="term" value="C:chloroplast"/>
    <property type="evidence" value="ECO:0007669"/>
    <property type="project" value="EnsemblPlants"/>
</dbReference>
<dbReference type="Proteomes" id="UP000594263">
    <property type="component" value="Unplaced"/>
</dbReference>
<dbReference type="PANTHER" id="PTHR33448:SF4">
    <property type="entry name" value="CHLOROPLAST PROTEIN HCF243"/>
    <property type="match status" value="1"/>
</dbReference>
<name>A0A7N0V8S9_KALFE</name>
<sequence length="646" mass="71935">MESDRPHHVKTLSRNISTSSELFICFTSRLSSSSSMKISKSVLSPARSARDPPPHHISLSSSISRRLKTSGSLKGGQSPMFPASTKKKTAAGFENPEPSSPKVTCIGQVRVKSKKKKKKNAINNIRSRSQCRSGDYSFRRIDGDGGYKGLKRQSSTAYRNREIELESCQRHRHDNQKWVHIPITICESLRNFGADFSCFRSSSDRGQQHRGGEGEKGSGSSCGSVLARWLVAVEEGESGEKGRQIELVVGGDEDAQVCGRTSFRKRHVMEDIDIREIEKELKDRVGCLGRDEVVEGRVSICVPPKNALLLMRCGSDPVKMAALANRFWEPPVPDLEEEKDEHREDKVYKERQTELAATTTVVSESVEQASCVMVPEADELEMAQQVVKCEDEHLCDKYVTEEETYENVLEDEVGIDPEQTGNGFEDYDMQMPTASYLIDEAVDHQLPSEDYHDTDEQGQMSDHDRVDCEEPGVTESDDPESEAEEEEEEPVIDAGNKEASALPDCLLLMMCEPKLSMEVSEETWVCSTDFIRWLPPREVFKQTKNNEVDGLSKRVSIHWRPPAALPQKAADSPHLIPPRSSCSYPAQQEPTCDPLYLTRCKSEPQRTAAKLAAAVPEGCFWKDRKIEPHAPVGVGAAGAGAFLEIS</sequence>
<evidence type="ECO:0000313" key="3">
    <source>
        <dbReference type="Proteomes" id="UP000594263"/>
    </source>
</evidence>
<accession>A0A7N0V8S9</accession>
<dbReference type="OMA" id="CRFDASE"/>
<feature type="region of interest" description="Disordered" evidence="1">
    <location>
        <begin position="203"/>
        <end position="222"/>
    </location>
</feature>
<organism evidence="2 3">
    <name type="scientific">Kalanchoe fedtschenkoi</name>
    <name type="common">Lavender scallops</name>
    <name type="synonym">South American air plant</name>
    <dbReference type="NCBI Taxonomy" id="63787"/>
    <lineage>
        <taxon>Eukaryota</taxon>
        <taxon>Viridiplantae</taxon>
        <taxon>Streptophyta</taxon>
        <taxon>Embryophyta</taxon>
        <taxon>Tracheophyta</taxon>
        <taxon>Spermatophyta</taxon>
        <taxon>Magnoliopsida</taxon>
        <taxon>eudicotyledons</taxon>
        <taxon>Gunneridae</taxon>
        <taxon>Pentapetalae</taxon>
        <taxon>Saxifragales</taxon>
        <taxon>Crassulaceae</taxon>
        <taxon>Kalanchoe</taxon>
    </lineage>
</organism>
<reference evidence="2" key="1">
    <citation type="submission" date="2021-01" db="UniProtKB">
        <authorList>
            <consortium name="EnsemblPlants"/>
        </authorList>
    </citation>
    <scope>IDENTIFICATION</scope>
</reference>
<feature type="compositionally biased region" description="Basic and acidic residues" evidence="1">
    <location>
        <begin position="448"/>
        <end position="468"/>
    </location>
</feature>
<dbReference type="AlphaFoldDB" id="A0A7N0V8S9"/>